<dbReference type="GO" id="GO:0046872">
    <property type="term" value="F:metal ion binding"/>
    <property type="evidence" value="ECO:0007669"/>
    <property type="project" value="InterPro"/>
</dbReference>
<accession>A0A8J5EPC5</accession>
<dbReference type="AlphaFoldDB" id="A0A8J5EPC5"/>
<evidence type="ECO:0000313" key="1">
    <source>
        <dbReference type="EMBL" id="KAG6468841.1"/>
    </source>
</evidence>
<sequence>MVDSVLTLPARRIGALPDGDAIGRAGSQLGNCHLKTTAATPVYDNHPNSPGPLINLRSLLQPGCSSSSKQGQYILTLQPSSSLSLAHEGQRISLPVTGLDGGLRPRRSPVDDTTAWVFPPCRLSETQLWQPESGSHPPDGVTSFSIDLESKRVTVMGHVSPVGVLESISKVKKAEFWPCS</sequence>
<dbReference type="InterPro" id="IPR006121">
    <property type="entry name" value="HMA_dom"/>
</dbReference>
<dbReference type="PANTHER" id="PTHR46119:SF8">
    <property type="entry name" value="OS08G0405700 PROTEIN"/>
    <property type="match status" value="1"/>
</dbReference>
<name>A0A8J5EPC5_ZINOF</name>
<protein>
    <submittedName>
        <fullName evidence="1">Uncharacterized protein</fullName>
    </submittedName>
</protein>
<comment type="caution">
    <text evidence="1">The sequence shown here is derived from an EMBL/GenBank/DDBJ whole genome shotgun (WGS) entry which is preliminary data.</text>
</comment>
<dbReference type="CDD" id="cd00371">
    <property type="entry name" value="HMA"/>
    <property type="match status" value="1"/>
</dbReference>
<keyword evidence="2" id="KW-1185">Reference proteome</keyword>
<dbReference type="Gene3D" id="3.30.70.100">
    <property type="match status" value="1"/>
</dbReference>
<organism evidence="1 2">
    <name type="scientific">Zingiber officinale</name>
    <name type="common">Ginger</name>
    <name type="synonym">Amomum zingiber</name>
    <dbReference type="NCBI Taxonomy" id="94328"/>
    <lineage>
        <taxon>Eukaryota</taxon>
        <taxon>Viridiplantae</taxon>
        <taxon>Streptophyta</taxon>
        <taxon>Embryophyta</taxon>
        <taxon>Tracheophyta</taxon>
        <taxon>Spermatophyta</taxon>
        <taxon>Magnoliopsida</taxon>
        <taxon>Liliopsida</taxon>
        <taxon>Zingiberales</taxon>
        <taxon>Zingiberaceae</taxon>
        <taxon>Zingiber</taxon>
    </lineage>
</organism>
<dbReference type="InterPro" id="IPR044526">
    <property type="entry name" value="NAKR1-3"/>
</dbReference>
<dbReference type="Proteomes" id="UP000734854">
    <property type="component" value="Unassembled WGS sequence"/>
</dbReference>
<reference evidence="1 2" key="1">
    <citation type="submission" date="2020-08" db="EMBL/GenBank/DDBJ databases">
        <title>Plant Genome Project.</title>
        <authorList>
            <person name="Zhang R.-G."/>
        </authorList>
    </citation>
    <scope>NUCLEOTIDE SEQUENCE [LARGE SCALE GENOMIC DNA]</scope>
    <source>
        <tissue evidence="1">Rhizome</tissue>
    </source>
</reference>
<gene>
    <name evidence="1" type="ORF">ZIOFF_073534</name>
</gene>
<dbReference type="PANTHER" id="PTHR46119">
    <property type="entry name" value="OS08G0405700 PROTEIN"/>
    <property type="match status" value="1"/>
</dbReference>
<proteinExistence type="predicted"/>
<evidence type="ECO:0000313" key="2">
    <source>
        <dbReference type="Proteomes" id="UP000734854"/>
    </source>
</evidence>
<dbReference type="EMBL" id="JACMSC010000022">
    <property type="protein sequence ID" value="KAG6468841.1"/>
    <property type="molecule type" value="Genomic_DNA"/>
</dbReference>